<keyword evidence="1" id="KW-0812">Transmembrane</keyword>
<evidence type="ECO:0000313" key="4">
    <source>
        <dbReference type="Proteomes" id="UP001321453"/>
    </source>
</evidence>
<dbReference type="InterPro" id="IPR025164">
    <property type="entry name" value="Toastrack_DUF4097"/>
</dbReference>
<dbReference type="RefSeq" id="WP_289444173.1">
    <property type="nucleotide sequence ID" value="NZ_JAUCGR010000001.1"/>
</dbReference>
<comment type="caution">
    <text evidence="3">The sequence shown here is derived from an EMBL/GenBank/DDBJ whole genome shotgun (WGS) entry which is preliminary data.</text>
</comment>
<organism evidence="3 4">
    <name type="scientific">Cellulomonas edaphi</name>
    <dbReference type="NCBI Taxonomy" id="3053468"/>
    <lineage>
        <taxon>Bacteria</taxon>
        <taxon>Bacillati</taxon>
        <taxon>Actinomycetota</taxon>
        <taxon>Actinomycetes</taxon>
        <taxon>Micrococcales</taxon>
        <taxon>Cellulomonadaceae</taxon>
        <taxon>Cellulomonas</taxon>
    </lineage>
</organism>
<protein>
    <submittedName>
        <fullName evidence="3">DUF4097 family beta strand repeat-containing protein</fullName>
    </submittedName>
</protein>
<keyword evidence="4" id="KW-1185">Reference proteome</keyword>
<sequence length="285" mass="29209">MTTILERPTQPPAPPVRRRGRGLVWAGGIVGGLMLLSGAWSLLSLAIYADADRSITTTSHSYAAVPVVELAADGDVRVTTGGTQVAVEAIARTALTSARYTVDEGADRLTVSHRCTTWTGSCSASLRVVVPEGTQVVVRASDGDVRASGLTGGLDVRAGDGRVDVDDVQGSVAVVASDGNVSVRGVTGDVDLDVGDGSTDVETVAGSVVVDSHDGRVTVAGVERDVDIDSSDGDVDVYGTGAPVALEVHVSDGRQVVDAPTDPAADRHVRVRAADGDVTYRGPRA</sequence>
<evidence type="ECO:0000256" key="1">
    <source>
        <dbReference type="SAM" id="Phobius"/>
    </source>
</evidence>
<name>A0ABT7S2F0_9CELL</name>
<dbReference type="EMBL" id="JAUCGR010000001">
    <property type="protein sequence ID" value="MDM7829787.1"/>
    <property type="molecule type" value="Genomic_DNA"/>
</dbReference>
<keyword evidence="1" id="KW-1133">Transmembrane helix</keyword>
<reference evidence="3 4" key="1">
    <citation type="submission" date="2023-06" db="EMBL/GenBank/DDBJ databases">
        <title>Cellulomonas sp. MW9 Whole genome sequence.</title>
        <authorList>
            <person name="Park S."/>
        </authorList>
    </citation>
    <scope>NUCLEOTIDE SEQUENCE [LARGE SCALE GENOMIC DNA]</scope>
    <source>
        <strain evidence="3 4">MW9</strain>
    </source>
</reference>
<gene>
    <name evidence="3" type="ORF">QRT05_00435</name>
</gene>
<dbReference type="Pfam" id="PF13349">
    <property type="entry name" value="DUF4097"/>
    <property type="match status" value="1"/>
</dbReference>
<feature type="transmembrane region" description="Helical" evidence="1">
    <location>
        <begin position="23"/>
        <end position="49"/>
    </location>
</feature>
<dbReference type="Proteomes" id="UP001321453">
    <property type="component" value="Unassembled WGS sequence"/>
</dbReference>
<evidence type="ECO:0000313" key="3">
    <source>
        <dbReference type="EMBL" id="MDM7829787.1"/>
    </source>
</evidence>
<feature type="domain" description="DUF4097" evidence="2">
    <location>
        <begin position="74"/>
        <end position="279"/>
    </location>
</feature>
<evidence type="ECO:0000259" key="2">
    <source>
        <dbReference type="Pfam" id="PF13349"/>
    </source>
</evidence>
<accession>A0ABT7S2F0</accession>
<proteinExistence type="predicted"/>
<keyword evidence="1" id="KW-0472">Membrane</keyword>